<keyword evidence="2" id="KW-1185">Reference proteome</keyword>
<accession>A0AAV4T4I8</accession>
<sequence>METYSDIVEKVLNVPELASYISHVVATTDAVNLISPSWRQDLENNITYQDFQNNSTDKFRIPNPTRKGLFTVQRVKDSDKQIKVFMVAKCNTVCRVFQTKRRKD</sequence>
<dbReference type="EMBL" id="BPLR01010725">
    <property type="protein sequence ID" value="GIY41548.1"/>
    <property type="molecule type" value="Genomic_DNA"/>
</dbReference>
<organism evidence="1 2">
    <name type="scientific">Caerostris extrusa</name>
    <name type="common">Bark spider</name>
    <name type="synonym">Caerostris bankana</name>
    <dbReference type="NCBI Taxonomy" id="172846"/>
    <lineage>
        <taxon>Eukaryota</taxon>
        <taxon>Metazoa</taxon>
        <taxon>Ecdysozoa</taxon>
        <taxon>Arthropoda</taxon>
        <taxon>Chelicerata</taxon>
        <taxon>Arachnida</taxon>
        <taxon>Araneae</taxon>
        <taxon>Araneomorphae</taxon>
        <taxon>Entelegynae</taxon>
        <taxon>Araneoidea</taxon>
        <taxon>Araneidae</taxon>
        <taxon>Caerostris</taxon>
    </lineage>
</organism>
<proteinExistence type="predicted"/>
<evidence type="ECO:0000313" key="1">
    <source>
        <dbReference type="EMBL" id="GIY41548.1"/>
    </source>
</evidence>
<dbReference type="AlphaFoldDB" id="A0AAV4T4I8"/>
<gene>
    <name evidence="1" type="ORF">CEXT_649661</name>
</gene>
<dbReference type="Proteomes" id="UP001054945">
    <property type="component" value="Unassembled WGS sequence"/>
</dbReference>
<reference evidence="1 2" key="1">
    <citation type="submission" date="2021-06" db="EMBL/GenBank/DDBJ databases">
        <title>Caerostris extrusa draft genome.</title>
        <authorList>
            <person name="Kono N."/>
            <person name="Arakawa K."/>
        </authorList>
    </citation>
    <scope>NUCLEOTIDE SEQUENCE [LARGE SCALE GENOMIC DNA]</scope>
</reference>
<name>A0AAV4T4I8_CAEEX</name>
<protein>
    <submittedName>
        <fullName evidence="1">Uncharacterized protein</fullName>
    </submittedName>
</protein>
<evidence type="ECO:0000313" key="2">
    <source>
        <dbReference type="Proteomes" id="UP001054945"/>
    </source>
</evidence>
<comment type="caution">
    <text evidence="1">The sequence shown here is derived from an EMBL/GenBank/DDBJ whole genome shotgun (WGS) entry which is preliminary data.</text>
</comment>